<gene>
    <name evidence="1" type="ORF">HHUSO_G33348</name>
</gene>
<comment type="caution">
    <text evidence="1">The sequence shown here is derived from an EMBL/GenBank/DDBJ whole genome shotgun (WGS) entry which is preliminary data.</text>
</comment>
<protein>
    <submittedName>
        <fullName evidence="1">Ribosomal protein S6 kinase beta-2-like</fullName>
    </submittedName>
</protein>
<evidence type="ECO:0000313" key="2">
    <source>
        <dbReference type="Proteomes" id="UP001369086"/>
    </source>
</evidence>
<proteinExistence type="predicted"/>
<dbReference type="EMBL" id="JAHFZB010000043">
    <property type="protein sequence ID" value="KAK6468592.1"/>
    <property type="molecule type" value="Genomic_DNA"/>
</dbReference>
<sequence length="93" mass="10403">MTSAQFKPLRKPDLKKRAVIVCYDRIQEVVSACRIKGGLLVTKAMAGVFDFDLESEDLSDPEEVAGDEDEEFEFTGIEPDLSGDCFGHHCEYL</sequence>
<reference evidence="1 2" key="1">
    <citation type="submission" date="2021-05" db="EMBL/GenBank/DDBJ databases">
        <authorList>
            <person name="Zahm M."/>
            <person name="Klopp C."/>
            <person name="Cabau C."/>
            <person name="Kuhl H."/>
            <person name="Suciu R."/>
            <person name="Ciorpac M."/>
            <person name="Holostenco D."/>
            <person name="Gessner J."/>
            <person name="Wuertz S."/>
            <person name="Hohne C."/>
            <person name="Stock M."/>
            <person name="Gislard M."/>
            <person name="Lluch J."/>
            <person name="Milhes M."/>
            <person name="Lampietro C."/>
            <person name="Lopez Roques C."/>
            <person name="Donnadieu C."/>
            <person name="Du K."/>
            <person name="Schartl M."/>
            <person name="Guiguen Y."/>
        </authorList>
    </citation>
    <scope>NUCLEOTIDE SEQUENCE [LARGE SCALE GENOMIC DNA]</scope>
    <source>
        <strain evidence="1">Hh-F2</strain>
        <tissue evidence="1">Blood</tissue>
    </source>
</reference>
<evidence type="ECO:0000313" key="1">
    <source>
        <dbReference type="EMBL" id="KAK6468592.1"/>
    </source>
</evidence>
<organism evidence="1 2">
    <name type="scientific">Huso huso</name>
    <name type="common">Beluga</name>
    <name type="synonym">Acipenser huso</name>
    <dbReference type="NCBI Taxonomy" id="61971"/>
    <lineage>
        <taxon>Eukaryota</taxon>
        <taxon>Metazoa</taxon>
        <taxon>Chordata</taxon>
        <taxon>Craniata</taxon>
        <taxon>Vertebrata</taxon>
        <taxon>Euteleostomi</taxon>
        <taxon>Actinopterygii</taxon>
        <taxon>Chondrostei</taxon>
        <taxon>Acipenseriformes</taxon>
        <taxon>Acipenseridae</taxon>
        <taxon>Huso</taxon>
    </lineage>
</organism>
<keyword evidence="2" id="KW-1185">Reference proteome</keyword>
<name>A0ABR0Y7G5_HUSHU</name>
<dbReference type="Proteomes" id="UP001369086">
    <property type="component" value="Unassembled WGS sequence"/>
</dbReference>
<accession>A0ABR0Y7G5</accession>